<accession>A0ABQ3YYG5</accession>
<proteinExistence type="predicted"/>
<comment type="caution">
    <text evidence="4">The sequence shown here is derived from an EMBL/GenBank/DDBJ whole genome shotgun (WGS) entry which is preliminary data.</text>
</comment>
<feature type="domain" description="Lipoprotein LpqB C-terminal" evidence="2">
    <location>
        <begin position="345"/>
        <end position="526"/>
    </location>
</feature>
<evidence type="ECO:0000313" key="5">
    <source>
        <dbReference type="Proteomes" id="UP000637628"/>
    </source>
</evidence>
<protein>
    <recommendedName>
        <fullName evidence="6">Lipoprotein LpqB</fullName>
    </recommendedName>
</protein>
<dbReference type="SUPFAM" id="SSF82171">
    <property type="entry name" value="DPP6 N-terminal domain-like"/>
    <property type="match status" value="1"/>
</dbReference>
<evidence type="ECO:0000313" key="4">
    <source>
        <dbReference type="EMBL" id="GIE02560.1"/>
    </source>
</evidence>
<gene>
    <name evidence="4" type="ORF">Adu01nite_39100</name>
</gene>
<dbReference type="InterPro" id="IPR019606">
    <property type="entry name" value="GerMN"/>
</dbReference>
<evidence type="ECO:0000259" key="2">
    <source>
        <dbReference type="Pfam" id="PF10647"/>
    </source>
</evidence>
<organism evidence="4 5">
    <name type="scientific">Paractinoplanes durhamensis</name>
    <dbReference type="NCBI Taxonomy" id="113563"/>
    <lineage>
        <taxon>Bacteria</taxon>
        <taxon>Bacillati</taxon>
        <taxon>Actinomycetota</taxon>
        <taxon>Actinomycetes</taxon>
        <taxon>Micromonosporales</taxon>
        <taxon>Micromonosporaceae</taxon>
        <taxon>Paractinoplanes</taxon>
    </lineage>
</organism>
<dbReference type="PROSITE" id="PS51257">
    <property type="entry name" value="PROKAR_LIPOPROTEIN"/>
    <property type="match status" value="1"/>
</dbReference>
<keyword evidence="5" id="KW-1185">Reference proteome</keyword>
<dbReference type="InterPro" id="IPR018910">
    <property type="entry name" value="LpqB_C"/>
</dbReference>
<dbReference type="Pfam" id="PF25976">
    <property type="entry name" value="LpqB_N"/>
    <property type="match status" value="1"/>
</dbReference>
<dbReference type="Proteomes" id="UP000637628">
    <property type="component" value="Unassembled WGS sequence"/>
</dbReference>
<dbReference type="RefSeq" id="WP_203728300.1">
    <property type="nucleotide sequence ID" value="NZ_BAAATX010000024.1"/>
</dbReference>
<dbReference type="InterPro" id="IPR059026">
    <property type="entry name" value="LpqB_N"/>
</dbReference>
<dbReference type="Pfam" id="PF10647">
    <property type="entry name" value="Gmad1"/>
    <property type="match status" value="1"/>
</dbReference>
<evidence type="ECO:0008006" key="6">
    <source>
        <dbReference type="Google" id="ProtNLM"/>
    </source>
</evidence>
<reference evidence="4 5" key="1">
    <citation type="submission" date="2021-01" db="EMBL/GenBank/DDBJ databases">
        <title>Whole genome shotgun sequence of Actinoplanes durhamensis NBRC 14914.</title>
        <authorList>
            <person name="Komaki H."/>
            <person name="Tamura T."/>
        </authorList>
    </citation>
    <scope>NUCLEOTIDE SEQUENCE [LARGE SCALE GENOMIC DNA]</scope>
    <source>
        <strain evidence="4 5">NBRC 14914</strain>
    </source>
</reference>
<sequence>MRRYATLALAAVLLAGGCGIPDDTDVTVIGDGPSAGFATTDDSVPSEPPKRESATDPAQLVNYYLQAAAGDPEGAVNRVKSFLSEDAKPGFPATADVRVIRLTDKLLYTPGDPEITFRAQQVGTLKSNGVLEPSPDPSPADTEYKLKVGTVGEAGLFITSPPPRGLLMTDTALNDYYLRRTVYFWNNDNTALVPDLRYMPRSLPSVQQPTTILNWLVNGPASWLGDTVHGLPTGTAAPDNVPAAANETLQVTLSAQAVPTGDDKSLDRLRRQLQWSLRDLIPRDLELKIGNQDPVRYSGIDYQDSNVAARLADRPERFVVYNSSIRRLNDSAQPADPIPVIKSPDNKGFVSAAMSSSATHTYVAAVTGAGKSPKLRVAVARIGQQNDLVEVPGLTGNLGRPVWAITPDNDPSGAIGLITANGKLYSFGVGGAKAVPVEWQGDPGAITAISVAPDGYRVALVAGGRLYRTVLDTGGDALTLSAPEQLQPPNFSSVAAVAWSSETYLAVAGTRADGRSAVMDVSVDGALTYARLTDIGKETVIYLTAYPANPVSREENSDSEAYETAGDAWDVLGEPVRITAADLAGPAASAPPAGAAPTAPFFLD</sequence>
<dbReference type="Pfam" id="PF10646">
    <property type="entry name" value="Germane"/>
    <property type="match status" value="1"/>
</dbReference>
<dbReference type="EMBL" id="BOML01000032">
    <property type="protein sequence ID" value="GIE02560.1"/>
    <property type="molecule type" value="Genomic_DNA"/>
</dbReference>
<feature type="domain" description="Lipoprotein LpqB N-terminal" evidence="3">
    <location>
        <begin position="55"/>
        <end position="172"/>
    </location>
</feature>
<name>A0ABQ3YYG5_9ACTN</name>
<evidence type="ECO:0000259" key="1">
    <source>
        <dbReference type="Pfam" id="PF10646"/>
    </source>
</evidence>
<feature type="domain" description="GerMN" evidence="1">
    <location>
        <begin position="181"/>
        <end position="280"/>
    </location>
</feature>
<evidence type="ECO:0000259" key="3">
    <source>
        <dbReference type="Pfam" id="PF25976"/>
    </source>
</evidence>